<accession>U4LJQ7</accession>
<proteinExistence type="predicted"/>
<evidence type="ECO:0000313" key="1">
    <source>
        <dbReference type="EMBL" id="CCX12867.1"/>
    </source>
</evidence>
<sequence length="10" mass="1002">MRVLGSLAGV</sequence>
<organism evidence="1 2">
    <name type="scientific">Pyronema omphalodes (strain CBS 100304)</name>
    <name type="common">Pyronema confluens</name>
    <dbReference type="NCBI Taxonomy" id="1076935"/>
    <lineage>
        <taxon>Eukaryota</taxon>
        <taxon>Fungi</taxon>
        <taxon>Dikarya</taxon>
        <taxon>Ascomycota</taxon>
        <taxon>Pezizomycotina</taxon>
        <taxon>Pezizomycetes</taxon>
        <taxon>Pezizales</taxon>
        <taxon>Pyronemataceae</taxon>
        <taxon>Pyronema</taxon>
    </lineage>
</organism>
<name>U4LJQ7_PYROM</name>
<keyword evidence="2" id="KW-1185">Reference proteome</keyword>
<reference evidence="1 2" key="1">
    <citation type="journal article" date="2013" name="PLoS Genet.">
        <title>The genome and development-dependent transcriptomes of Pyronema confluens: a window into fungal evolution.</title>
        <authorList>
            <person name="Traeger S."/>
            <person name="Altegoer F."/>
            <person name="Freitag M."/>
            <person name="Gabaldon T."/>
            <person name="Kempken F."/>
            <person name="Kumar A."/>
            <person name="Marcet-Houben M."/>
            <person name="Poggeler S."/>
            <person name="Stajich J.E."/>
            <person name="Nowrousian M."/>
        </authorList>
    </citation>
    <scope>NUCLEOTIDE SEQUENCE [LARGE SCALE GENOMIC DNA]</scope>
    <source>
        <strain evidence="2">CBS 100304</strain>
        <tissue evidence="1">Vegetative mycelium</tissue>
    </source>
</reference>
<evidence type="ECO:0000313" key="2">
    <source>
        <dbReference type="Proteomes" id="UP000018144"/>
    </source>
</evidence>
<dbReference type="EMBL" id="HF935725">
    <property type="protein sequence ID" value="CCX12867.1"/>
    <property type="molecule type" value="Genomic_DNA"/>
</dbReference>
<protein>
    <submittedName>
        <fullName evidence="1">Uncharacterized protein</fullName>
    </submittedName>
</protein>
<gene>
    <name evidence="1" type="ORF">PCON_12461</name>
</gene>
<dbReference type="Proteomes" id="UP000018144">
    <property type="component" value="Unassembled WGS sequence"/>
</dbReference>